<evidence type="ECO:0000313" key="3">
    <source>
        <dbReference type="Proteomes" id="UP000186817"/>
    </source>
</evidence>
<reference evidence="2 3" key="1">
    <citation type="submission" date="2016-02" db="EMBL/GenBank/DDBJ databases">
        <title>Genome analysis of coral dinoflagellate symbionts highlights evolutionary adaptations to a symbiotic lifestyle.</title>
        <authorList>
            <person name="Aranda M."/>
            <person name="Li Y."/>
            <person name="Liew Y.J."/>
            <person name="Baumgarten S."/>
            <person name="Simakov O."/>
            <person name="Wilson M."/>
            <person name="Piel J."/>
            <person name="Ashoor H."/>
            <person name="Bougouffa S."/>
            <person name="Bajic V.B."/>
            <person name="Ryu T."/>
            <person name="Ravasi T."/>
            <person name="Bayer T."/>
            <person name="Micklem G."/>
            <person name="Kim H."/>
            <person name="Bhak J."/>
            <person name="Lajeunesse T.C."/>
            <person name="Voolstra C.R."/>
        </authorList>
    </citation>
    <scope>NUCLEOTIDE SEQUENCE [LARGE SCALE GENOMIC DNA]</scope>
    <source>
        <strain evidence="2 3">CCMP2467</strain>
    </source>
</reference>
<dbReference type="AlphaFoldDB" id="A0A1Q9EQW2"/>
<feature type="region of interest" description="Disordered" evidence="1">
    <location>
        <begin position="99"/>
        <end position="119"/>
    </location>
</feature>
<dbReference type="SUPFAM" id="SSF50965">
    <property type="entry name" value="Galactose oxidase, central domain"/>
    <property type="match status" value="1"/>
</dbReference>
<organism evidence="2 3">
    <name type="scientific">Symbiodinium microadriaticum</name>
    <name type="common">Dinoflagellate</name>
    <name type="synonym">Zooxanthella microadriatica</name>
    <dbReference type="NCBI Taxonomy" id="2951"/>
    <lineage>
        <taxon>Eukaryota</taxon>
        <taxon>Sar</taxon>
        <taxon>Alveolata</taxon>
        <taxon>Dinophyceae</taxon>
        <taxon>Suessiales</taxon>
        <taxon>Symbiodiniaceae</taxon>
        <taxon>Symbiodinium</taxon>
    </lineage>
</organism>
<dbReference type="InterPro" id="IPR015915">
    <property type="entry name" value="Kelch-typ_b-propeller"/>
</dbReference>
<accession>A0A1Q9EQW2</accession>
<dbReference type="Gene3D" id="2.120.10.80">
    <property type="entry name" value="Kelch-type beta propeller"/>
    <property type="match status" value="1"/>
</dbReference>
<evidence type="ECO:0000256" key="1">
    <source>
        <dbReference type="SAM" id="MobiDB-lite"/>
    </source>
</evidence>
<proteinExistence type="predicted"/>
<gene>
    <name evidence="2" type="ORF">AK812_SmicGene6622</name>
</gene>
<comment type="caution">
    <text evidence="2">The sequence shown here is derived from an EMBL/GenBank/DDBJ whole genome shotgun (WGS) entry which is preliminary data.</text>
</comment>
<dbReference type="Proteomes" id="UP000186817">
    <property type="component" value="Unassembled WGS sequence"/>
</dbReference>
<evidence type="ECO:0000313" key="2">
    <source>
        <dbReference type="EMBL" id="OLQ09768.1"/>
    </source>
</evidence>
<dbReference type="InterPro" id="IPR011043">
    <property type="entry name" value="Gal_Oxase/kelch_b-propeller"/>
</dbReference>
<sequence>MASPAATPGTPAAPCLQQGMSPSNVMIEGEVRGPDYGRTAFEPLRNSPQGLGVQEVVPVYNGVVSSPVDGELTETTNPPLVPGSAATVTVQEVAPRQLPQHGGTVEASPSGVRDDTGLGARTNVFAGTVRDETVVSEAGLFPQFTPSPLPGQSPVAAQGTTTRAAAWLSRLGDYLQKTVEVTSWRPLRRLRRRRRKLYARKKLYGQKCLDPPVWHNMSTGGTATTTIGIGILPLGAGIYEVQDLTFSTLDSGKRHTLHLQDRFWIFGGDTFEPTGYFNDLFYLDTTQDPLQWVQTVPNGILPEPRARFTAVTDRQKKKTFGVA</sequence>
<dbReference type="EMBL" id="LSRX01000091">
    <property type="protein sequence ID" value="OLQ09768.1"/>
    <property type="molecule type" value="Genomic_DNA"/>
</dbReference>
<dbReference type="OrthoDB" id="10288356at2759"/>
<name>A0A1Q9EQW2_SYMMI</name>
<protein>
    <submittedName>
        <fullName evidence="2">Uncharacterized protein</fullName>
    </submittedName>
</protein>
<keyword evidence="3" id="KW-1185">Reference proteome</keyword>